<dbReference type="AlphaFoldDB" id="A0A8I0WBH9"/>
<comment type="caution">
    <text evidence="2">The sequence shown here is derived from an EMBL/GenBank/DDBJ whole genome shotgun (WGS) entry which is preliminary data.</text>
</comment>
<sequence>SVTAYNNEMAKIHDELEAAKTEADRVINDDNATPAQVTAAIAKIDVVQPKLDNAISLLHDKENNSELVKAKAKLDAAIGEEDPTPGMTQATADNYRAKKVEAERISAEAQSVIDNGDATAEEIRDEKVKVEKALTALNQAKDDLRADKTELQHKLPELDQRGITEGKKPASITAYNEALGRIQSEIEEAKTKAQEVLNKEKATPAEVKEALDKVKAVLPKLTEAISLLHDK</sequence>
<evidence type="ECO:0000313" key="3">
    <source>
        <dbReference type="Proteomes" id="UP000622362"/>
    </source>
</evidence>
<keyword evidence="1" id="KW-0175">Coiled coil</keyword>
<proteinExistence type="predicted"/>
<gene>
    <name evidence="2" type="ORF">I3V53_14065</name>
</gene>
<feature type="coiled-coil region" evidence="1">
    <location>
        <begin position="120"/>
        <end position="199"/>
    </location>
</feature>
<reference evidence="2" key="1">
    <citation type="submission" date="2020-11" db="EMBL/GenBank/DDBJ databases">
        <title>Molecular epidemiology and genomic profiles of multidrug-resistant bacteria collected from clinical sources in South Africa.</title>
        <authorList>
            <person name="Asante J."/>
            <person name="Amoako D.G."/>
        </authorList>
    </citation>
    <scope>NUCLEOTIDE SEQUENCE</scope>
    <source>
        <strain evidence="2">C68</strain>
    </source>
</reference>
<dbReference type="Proteomes" id="UP000622362">
    <property type="component" value="Unassembled WGS sequence"/>
</dbReference>
<feature type="non-terminal residue" evidence="2">
    <location>
        <position position="231"/>
    </location>
</feature>
<accession>A0A8I0WBH9</accession>
<dbReference type="EMBL" id="JADPYN010000126">
    <property type="protein sequence ID" value="MBF9305164.1"/>
    <property type="molecule type" value="Genomic_DNA"/>
</dbReference>
<protein>
    <submittedName>
        <fullName evidence="2">FIVAR domain-containing protein</fullName>
    </submittedName>
</protein>
<feature type="coiled-coil region" evidence="1">
    <location>
        <begin position="2"/>
        <end position="29"/>
    </location>
</feature>
<dbReference type="Pfam" id="PF07554">
    <property type="entry name" value="FIVAR"/>
    <property type="match status" value="3"/>
</dbReference>
<evidence type="ECO:0000256" key="1">
    <source>
        <dbReference type="SAM" id="Coils"/>
    </source>
</evidence>
<organism evidence="2 3">
    <name type="scientific">Staphylococcus epidermidis</name>
    <dbReference type="NCBI Taxonomy" id="1282"/>
    <lineage>
        <taxon>Bacteria</taxon>
        <taxon>Bacillati</taxon>
        <taxon>Bacillota</taxon>
        <taxon>Bacilli</taxon>
        <taxon>Bacillales</taxon>
        <taxon>Staphylococcaceae</taxon>
        <taxon>Staphylococcus</taxon>
    </lineage>
</organism>
<feature type="non-terminal residue" evidence="2">
    <location>
        <position position="1"/>
    </location>
</feature>
<evidence type="ECO:0000313" key="2">
    <source>
        <dbReference type="EMBL" id="MBF9305164.1"/>
    </source>
</evidence>
<name>A0A8I0WBH9_STAEP</name>